<reference evidence="4 5" key="1">
    <citation type="submission" date="2019-07" db="EMBL/GenBank/DDBJ databases">
        <title>Novel species of Flavobacterium.</title>
        <authorList>
            <person name="Liu Q."/>
            <person name="Xin Y.-H."/>
        </authorList>
    </citation>
    <scope>NUCLEOTIDE SEQUENCE [LARGE SCALE GENOMIC DNA]</scope>
    <source>
        <strain evidence="4 5">LB1R34</strain>
    </source>
</reference>
<protein>
    <submittedName>
        <fullName evidence="4">T9SS type B sorting domain-containing protein</fullName>
    </submittedName>
</protein>
<dbReference type="SUPFAM" id="SSF52058">
    <property type="entry name" value="L domain-like"/>
    <property type="match status" value="1"/>
</dbReference>
<evidence type="ECO:0000259" key="3">
    <source>
        <dbReference type="PROSITE" id="PS50041"/>
    </source>
</evidence>
<dbReference type="NCBIfam" id="TIGR04131">
    <property type="entry name" value="Bac_Flav_CTERM"/>
    <property type="match status" value="1"/>
</dbReference>
<dbReference type="InterPro" id="IPR016186">
    <property type="entry name" value="C-type_lectin-like/link_sf"/>
</dbReference>
<accession>A0A553E2E8</accession>
<dbReference type="GO" id="GO:0035591">
    <property type="term" value="F:signaling adaptor activity"/>
    <property type="evidence" value="ECO:0007669"/>
    <property type="project" value="TreeGrafter"/>
</dbReference>
<dbReference type="OrthoDB" id="9765926at2"/>
<dbReference type="PROSITE" id="PS50041">
    <property type="entry name" value="C_TYPE_LECTIN_2"/>
    <property type="match status" value="1"/>
</dbReference>
<name>A0A553E2E8_9FLAO</name>
<dbReference type="Gene3D" id="3.80.10.10">
    <property type="entry name" value="Ribonuclease Inhibitor"/>
    <property type="match status" value="1"/>
</dbReference>
<keyword evidence="5" id="KW-1185">Reference proteome</keyword>
<dbReference type="Pfam" id="PF13585">
    <property type="entry name" value="CHU_C"/>
    <property type="match status" value="1"/>
</dbReference>
<dbReference type="Pfam" id="PF19081">
    <property type="entry name" value="Ig_7"/>
    <property type="match status" value="1"/>
</dbReference>
<dbReference type="InterPro" id="IPR044023">
    <property type="entry name" value="Ig_7"/>
</dbReference>
<comment type="caution">
    <text evidence="4">The sequence shown here is derived from an EMBL/GenBank/DDBJ whole genome shotgun (WGS) entry which is preliminary data.</text>
</comment>
<dbReference type="CDD" id="cd03603">
    <property type="entry name" value="CLECT_VCBS"/>
    <property type="match status" value="1"/>
</dbReference>
<dbReference type="EMBL" id="VJZT01000010">
    <property type="protein sequence ID" value="TRX39052.1"/>
    <property type="molecule type" value="Genomic_DNA"/>
</dbReference>
<evidence type="ECO:0000256" key="2">
    <source>
        <dbReference type="ARBA" id="ARBA00022737"/>
    </source>
</evidence>
<dbReference type="SUPFAM" id="SSF56436">
    <property type="entry name" value="C-type lectin-like"/>
    <property type="match status" value="1"/>
</dbReference>
<dbReference type="PANTHER" id="PTHR47566:SF1">
    <property type="entry name" value="PROTEIN NUD1"/>
    <property type="match status" value="1"/>
</dbReference>
<organism evidence="4 5">
    <name type="scientific">Flavobacterium restrictum</name>
    <dbReference type="NCBI Taxonomy" id="2594428"/>
    <lineage>
        <taxon>Bacteria</taxon>
        <taxon>Pseudomonadati</taxon>
        <taxon>Bacteroidota</taxon>
        <taxon>Flavobacteriia</taxon>
        <taxon>Flavobacteriales</taxon>
        <taxon>Flavobacteriaceae</taxon>
        <taxon>Flavobacterium</taxon>
    </lineage>
</organism>
<dbReference type="InterPro" id="IPR034007">
    <property type="entry name" value="CTLD_bac"/>
</dbReference>
<dbReference type="RefSeq" id="WP_144256739.1">
    <property type="nucleotide sequence ID" value="NZ_VJZT01000010.1"/>
</dbReference>
<dbReference type="InterPro" id="IPR016187">
    <property type="entry name" value="CTDL_fold"/>
</dbReference>
<dbReference type="Gene3D" id="3.10.100.10">
    <property type="entry name" value="Mannose-Binding Protein A, subunit A"/>
    <property type="match status" value="1"/>
</dbReference>
<gene>
    <name evidence="4" type="ORF">FNW21_10705</name>
</gene>
<keyword evidence="2" id="KW-0677">Repeat</keyword>
<dbReference type="InterPro" id="IPR032675">
    <property type="entry name" value="LRR_dom_sf"/>
</dbReference>
<evidence type="ECO:0000256" key="1">
    <source>
        <dbReference type="ARBA" id="ARBA00022614"/>
    </source>
</evidence>
<dbReference type="PANTHER" id="PTHR47566">
    <property type="match status" value="1"/>
</dbReference>
<evidence type="ECO:0000313" key="4">
    <source>
        <dbReference type="EMBL" id="TRX39052.1"/>
    </source>
</evidence>
<feature type="domain" description="C-type lectin" evidence="3">
    <location>
        <begin position="397"/>
        <end position="528"/>
    </location>
</feature>
<evidence type="ECO:0000313" key="5">
    <source>
        <dbReference type="Proteomes" id="UP000316371"/>
    </source>
</evidence>
<keyword evidence="1" id="KW-0433">Leucine-rich repeat</keyword>
<dbReference type="InterPro" id="IPR026341">
    <property type="entry name" value="T9SS_type_B"/>
</dbReference>
<dbReference type="Proteomes" id="UP000316371">
    <property type="component" value="Unassembled WGS sequence"/>
</dbReference>
<dbReference type="InterPro" id="IPR001304">
    <property type="entry name" value="C-type_lectin-like"/>
</dbReference>
<dbReference type="InterPro" id="IPR052574">
    <property type="entry name" value="CDIRP"/>
</dbReference>
<proteinExistence type="predicted"/>
<sequence>MKKIVFFVLLCSSISGFGQYTLIPDVNFEQALISLRIDSGAIDGKVLTANVSGVTSINLADLNIADLTGLQDFLALTDLDCLGNQLTSLDVSKNTALKTLQCTFNQLTSLDITKNTALNNLYCGGNQLTNLDVTKNTFLTYLGCSQTNLASLDVSKNVALTILDCKENQITSLDVTKNTSLTILVCSYNQLMSLDVTKNMNLTTLDSSGNKLISLNLKNSNNSILTSILLGSNPKLSCIQVDNKAYSDANWSTDKDATASYSENCTSIATSTIPKITATSNPNPYCPGTLTNIVETVHITYNPLDPNTNAVYVQIASGYVYGQDVLTLTGNHPTIASSWSVSEGKLTLTSITGSPIPFTDFEAALAAVKYSNSTTSPTGERSFSINLGTGSLSYLPTNKHFYEYVPNLGITWYNAKAAAETRNYYGLKGYLAALTSAEEAQLAGAQAPGAGWIGGSDAAVEGQWKWVTGPEGFANGGTGTVFWNGIGNGTTPNFALWNTNNGEPNNLGDEDYAHVTAPGVGIPGSWNDLSNTGGSSGDYQPKGYIVEYGGMVAGDVDGIQISASTVLEMSQINVTTPAPICGSEKITLQASTSTGTIKWYDSPTNGILLQTGDTYTTPPLAATTTFYVDNGCTDRTPITVLVSPLPIANTVTIARHCDDNQDGIYTFNTATLEQTLLNGQTNVTVTYFDQTGNPLKDSNGTLISSPFPASFSTISQTIKAVVTGNSALHCASATTIPFVVDDLPEAFAISPTLTTTCDDEPNSLNQDGKFGFNTSTFQATILGTQTDMTVSYFDKNNNPLHSPLPNPFVTGTQTVTVKVENPINTACFATTTIQFTVNSVPIVNDITIVQCDTDIISDGKTLFNLTVNNNLISANYTNENFNYYTSQSGANSGLSTDLITNNLAFENTTPSTMDVWVRVANKITNCSSVGKITLKVPATNIPKTYKIPFAPVCDDFLDANGNNNANNNNRDGITRFDFSATKAVILATLPTNQTYTINYYKNEADALAELQVITDISNYRNNGYPNSQDIWIRVDSDVDNACYGLGPYLTLNVEALPVANPVTITRQCDDNNDGIFSFNTASLESDLVKGQSNVTVTYFDKNNAPLKDSNGNLITSPFPATFSTTSKTIKAVVTNTSPQKCFDETTIAFIVDAAPVAYAVDPSLTTSCDDEANPINQDGKIGFDTATFQTTILGGQTNMIVKYFDKNGAVLPSPLPNPFVTGTQTVTAKVENPLNTICSASTTLNFVVNPIPNIDLNTDGSANELVCSNIATFFVTLDAGILDNTPTNNYDYLWTKDGSATGTNSPILEVNTEGLYTVTVTSPSGCSRIRTIKVTASNTATNVTVDVVDLTDVNTITITATGPGKYEYSLDEPTGYYQDSNFFTNVSSGVHVVYVNDKNGCGYVTQEVVLVGVSKYFTPNNDSFNDVWEIKGMIKYPNAEITIFDRFGKYITSLNSKNKSWNGTLNGASLPADDYWYTLNLGDGNAEIKGHFSLKR</sequence>